<proteinExistence type="predicted"/>
<accession>A0A2I2L5N2</accession>
<dbReference type="InterPro" id="IPR011025">
    <property type="entry name" value="GproteinA_insert"/>
</dbReference>
<feature type="compositionally biased region" description="Basic and acidic residues" evidence="5">
    <location>
        <begin position="223"/>
        <end position="233"/>
    </location>
</feature>
<dbReference type="RefSeq" id="YP_009449160.1">
    <property type="nucleotide sequence ID" value="NC_036594.1"/>
</dbReference>
<dbReference type="GeneID" id="35382799"/>
<keyword evidence="3" id="KW-0342">GTP-binding</keyword>
<name>A0A2I2L5N2_9VIRU</name>
<evidence type="ECO:0000256" key="2">
    <source>
        <dbReference type="ARBA" id="ARBA00022741"/>
    </source>
</evidence>
<dbReference type="Pfam" id="PF00503">
    <property type="entry name" value="G-alpha"/>
    <property type="match status" value="1"/>
</dbReference>
<evidence type="ECO:0000256" key="4">
    <source>
        <dbReference type="ARBA" id="ARBA00023224"/>
    </source>
</evidence>
<evidence type="ECO:0000256" key="5">
    <source>
        <dbReference type="SAM" id="MobiDB-lite"/>
    </source>
</evidence>
<dbReference type="PANTHER" id="PTHR10218">
    <property type="entry name" value="GTP-BINDING PROTEIN ALPHA SUBUNIT"/>
    <property type="match status" value="1"/>
</dbReference>
<gene>
    <name evidence="6" type="ORF">ORPV_954</name>
</gene>
<keyword evidence="1" id="KW-0479">Metal-binding</keyword>
<keyword evidence="2" id="KW-0547">Nucleotide-binding</keyword>
<reference evidence="6" key="1">
    <citation type="submission" date="2017-08" db="EMBL/GenBank/DDBJ databases">
        <authorList>
            <consortium name="Urmite Genomes"/>
        </authorList>
    </citation>
    <scope>NUCLEOTIDE SEQUENCE [LARGE SCALE GENOMIC DNA]</scope>
    <source>
        <strain evidence="6">IHUMI-LCC2</strain>
    </source>
</reference>
<dbReference type="InterPro" id="IPR001019">
    <property type="entry name" value="Gprotein_alpha_su"/>
</dbReference>
<dbReference type="GO" id="GO:0031683">
    <property type="term" value="F:G-protein beta/gamma-subunit complex binding"/>
    <property type="evidence" value="ECO:0007669"/>
    <property type="project" value="InterPro"/>
</dbReference>
<dbReference type="EMBL" id="LT906555">
    <property type="protein sequence ID" value="SNW62858.1"/>
    <property type="molecule type" value="Genomic_DNA"/>
</dbReference>
<evidence type="ECO:0000256" key="3">
    <source>
        <dbReference type="ARBA" id="ARBA00023134"/>
    </source>
</evidence>
<dbReference type="GO" id="GO:0003924">
    <property type="term" value="F:GTPase activity"/>
    <property type="evidence" value="ECO:0007669"/>
    <property type="project" value="InterPro"/>
</dbReference>
<dbReference type="InterPro" id="IPR027417">
    <property type="entry name" value="P-loop_NTPase"/>
</dbReference>
<dbReference type="PRINTS" id="PR00318">
    <property type="entry name" value="GPROTEINA"/>
</dbReference>
<evidence type="ECO:0000313" key="7">
    <source>
        <dbReference type="Proteomes" id="UP000236316"/>
    </source>
</evidence>
<dbReference type="OrthoDB" id="41134at10239"/>
<sequence length="342" mass="39257">MGCVNSKGNTEKKSIRCIILGLQGSGKSTFCKQLRLMFNKQYSNEERVLYTRALRVNLVHGLKELCSKYSIANKIKNINLLNCDIEEDMVEEIKDVWNKVSDKTSTEIENIKYAIDNIDKLIDPDYLATDDDILRARQYTSGKDELIIETQNKTWVFMDAGGQPSERRKWENFYHDLRAVIYVCAANEWDVSCQASYNPYLGVTVDPTVSPRTTKSVGDDVGSEEKLTDSQDTEYSDKTLFEESLELFEKLHSDSKIDQAPFIVFLNKVDLFHKNFNLKRFRKRFPKFKGSTSDEALEYLKERFIVIGADSSNTRANTVCMLDTEEVKEITKGVISFLIENS</sequence>
<dbReference type="Gene3D" id="3.40.50.300">
    <property type="entry name" value="P-loop containing nucleotide triphosphate hydrolases"/>
    <property type="match status" value="2"/>
</dbReference>
<dbReference type="Gene3D" id="1.10.400.10">
    <property type="entry name" value="GI Alpha 1, domain 2-like"/>
    <property type="match status" value="1"/>
</dbReference>
<dbReference type="PANTHER" id="PTHR10218:SF302">
    <property type="entry name" value="GUANINE NUCLEOTIDE-BINDING PROTEIN ALPHA-5 SUBUNIT"/>
    <property type="match status" value="1"/>
</dbReference>
<keyword evidence="7" id="KW-1185">Reference proteome</keyword>
<dbReference type="GO" id="GO:0001664">
    <property type="term" value="F:G protein-coupled receptor binding"/>
    <property type="evidence" value="ECO:0007669"/>
    <property type="project" value="TreeGrafter"/>
</dbReference>
<keyword evidence="4" id="KW-0807">Transducer</keyword>
<evidence type="ECO:0000313" key="6">
    <source>
        <dbReference type="EMBL" id="SNW62858.1"/>
    </source>
</evidence>
<dbReference type="SUPFAM" id="SSF47895">
    <property type="entry name" value="Transducin (alpha subunit), insertion domain"/>
    <property type="match status" value="1"/>
</dbReference>
<dbReference type="GO" id="GO:0005525">
    <property type="term" value="F:GTP binding"/>
    <property type="evidence" value="ECO:0007669"/>
    <property type="project" value="UniProtKB-KW"/>
</dbReference>
<dbReference type="GO" id="GO:0046872">
    <property type="term" value="F:metal ion binding"/>
    <property type="evidence" value="ECO:0007669"/>
    <property type="project" value="UniProtKB-KW"/>
</dbReference>
<dbReference type="PROSITE" id="PS51882">
    <property type="entry name" value="G_ALPHA"/>
    <property type="match status" value="1"/>
</dbReference>
<dbReference type="KEGG" id="vg:35382799"/>
<feature type="region of interest" description="Disordered" evidence="5">
    <location>
        <begin position="212"/>
        <end position="233"/>
    </location>
</feature>
<protein>
    <submittedName>
        <fullName evidence="6">Guanine nucleotide-binding protein alpha subunit</fullName>
    </submittedName>
</protein>
<dbReference type="GO" id="GO:0007188">
    <property type="term" value="P:adenylate cyclase-modulating G protein-coupled receptor signaling pathway"/>
    <property type="evidence" value="ECO:0007669"/>
    <property type="project" value="TreeGrafter"/>
</dbReference>
<dbReference type="Proteomes" id="UP000236316">
    <property type="component" value="Segment"/>
</dbReference>
<evidence type="ECO:0000256" key="1">
    <source>
        <dbReference type="ARBA" id="ARBA00022723"/>
    </source>
</evidence>
<dbReference type="GO" id="GO:0005834">
    <property type="term" value="C:heterotrimeric G-protein complex"/>
    <property type="evidence" value="ECO:0007669"/>
    <property type="project" value="TreeGrafter"/>
</dbReference>
<organism evidence="6">
    <name type="scientific">Orpheovirus IHUMI-LCC2</name>
    <dbReference type="NCBI Taxonomy" id="2023057"/>
    <lineage>
        <taxon>Viruses</taxon>
        <taxon>Varidnaviria</taxon>
        <taxon>Bamfordvirae</taxon>
        <taxon>Nucleocytoviricota</taxon>
        <taxon>Megaviricetes</taxon>
        <taxon>Pimascovirales</taxon>
        <taxon>Ocovirineae</taxon>
        <taxon>Orpheoviridae</taxon>
        <taxon>Alphaorpheovirus</taxon>
        <taxon>Alphaorpheovirus massiliense</taxon>
    </lineage>
</organism>
<dbReference type="SMART" id="SM00275">
    <property type="entry name" value="G_alpha"/>
    <property type="match status" value="1"/>
</dbReference>
<dbReference type="SUPFAM" id="SSF52540">
    <property type="entry name" value="P-loop containing nucleoside triphosphate hydrolases"/>
    <property type="match status" value="1"/>
</dbReference>